<feature type="compositionally biased region" description="Low complexity" evidence="2">
    <location>
        <begin position="169"/>
        <end position="190"/>
    </location>
</feature>
<evidence type="ECO:0008006" key="5">
    <source>
        <dbReference type="Google" id="ProtNLM"/>
    </source>
</evidence>
<evidence type="ECO:0000256" key="1">
    <source>
        <dbReference type="ARBA" id="ARBA00006160"/>
    </source>
</evidence>
<comment type="similarity">
    <text evidence="1">Belongs to the UPF0711 family.</text>
</comment>
<feature type="compositionally biased region" description="Polar residues" evidence="2">
    <location>
        <begin position="145"/>
        <end position="163"/>
    </location>
</feature>
<dbReference type="PANTHER" id="PTHR31402">
    <property type="entry name" value="UPF0711 PROTEIN C18ORF21"/>
    <property type="match status" value="1"/>
</dbReference>
<evidence type="ECO:0000313" key="3">
    <source>
        <dbReference type="EMBL" id="KAJ7313977.1"/>
    </source>
</evidence>
<evidence type="ECO:0000256" key="2">
    <source>
        <dbReference type="SAM" id="MobiDB-lite"/>
    </source>
</evidence>
<dbReference type="Proteomes" id="UP001142489">
    <property type="component" value="Unassembled WGS sequence"/>
</dbReference>
<name>A0A9Q1AVY9_9SAUR</name>
<evidence type="ECO:0000313" key="4">
    <source>
        <dbReference type="Proteomes" id="UP001142489"/>
    </source>
</evidence>
<reference evidence="3" key="1">
    <citation type="journal article" date="2023" name="DNA Res.">
        <title>Chromosome-level genome assembly of Phrynocephalus forsythii using third-generation DNA sequencing and Hi-C analysis.</title>
        <authorList>
            <person name="Qi Y."/>
            <person name="Zhao W."/>
            <person name="Zhao Y."/>
            <person name="Niu C."/>
            <person name="Cao S."/>
            <person name="Zhang Y."/>
        </authorList>
    </citation>
    <scope>NUCLEOTIDE SEQUENCE</scope>
    <source>
        <tissue evidence="3">Muscle</tissue>
    </source>
</reference>
<feature type="region of interest" description="Disordered" evidence="2">
    <location>
        <begin position="134"/>
        <end position="196"/>
    </location>
</feature>
<keyword evidence="4" id="KW-1185">Reference proteome</keyword>
<dbReference type="InterPro" id="IPR029779">
    <property type="entry name" value="Rmp24-like"/>
</dbReference>
<gene>
    <name evidence="3" type="ORF">JRQ81_005826</name>
</gene>
<dbReference type="OrthoDB" id="10049098at2759"/>
<sequence length="224" mass="25359">MEQRSEGAKEAAPLLGKDTGKRQFLEAAAHQLVDTCPAEARFLGWIRSSTEDKTTDSVSQVCSYCFQIFLPGNYRVRLKPKMKLTPQVEKLLKKERKNYKLNLKQTKLLKRYKASTNVLLITCSVCGKTARHNGKSREHFGMKTPNMTPSSNRTTPASRSHSGLKTVMSSFSPRTSTSRLSTPRSSPRTPRNAKSHFTQLKKLLRLEEDRKNDKGDLKNFLLSL</sequence>
<accession>A0A9Q1AVY9</accession>
<protein>
    <recommendedName>
        <fullName evidence="5">CR021 protein</fullName>
    </recommendedName>
</protein>
<proteinExistence type="inferred from homology"/>
<dbReference type="Pfam" id="PF15719">
    <property type="entry name" value="Rmp24-like"/>
    <property type="match status" value="1"/>
</dbReference>
<organism evidence="3 4">
    <name type="scientific">Phrynocephalus forsythii</name>
    <dbReference type="NCBI Taxonomy" id="171643"/>
    <lineage>
        <taxon>Eukaryota</taxon>
        <taxon>Metazoa</taxon>
        <taxon>Chordata</taxon>
        <taxon>Craniata</taxon>
        <taxon>Vertebrata</taxon>
        <taxon>Euteleostomi</taxon>
        <taxon>Lepidosauria</taxon>
        <taxon>Squamata</taxon>
        <taxon>Bifurcata</taxon>
        <taxon>Unidentata</taxon>
        <taxon>Episquamata</taxon>
        <taxon>Toxicofera</taxon>
        <taxon>Iguania</taxon>
        <taxon>Acrodonta</taxon>
        <taxon>Agamidae</taxon>
        <taxon>Agaminae</taxon>
        <taxon>Phrynocephalus</taxon>
    </lineage>
</organism>
<dbReference type="PANTHER" id="PTHR31402:SF2">
    <property type="entry name" value="UPF0711 PROTEIN C18ORF21"/>
    <property type="match status" value="1"/>
</dbReference>
<dbReference type="AlphaFoldDB" id="A0A9Q1AVY9"/>
<comment type="caution">
    <text evidence="3">The sequence shown here is derived from an EMBL/GenBank/DDBJ whole genome shotgun (WGS) entry which is preliminary data.</text>
</comment>
<dbReference type="EMBL" id="JAPFRF010000012">
    <property type="protein sequence ID" value="KAJ7313977.1"/>
    <property type="molecule type" value="Genomic_DNA"/>
</dbReference>